<evidence type="ECO:0000313" key="1">
    <source>
        <dbReference type="EMBL" id="KAG7395040.1"/>
    </source>
</evidence>
<proteinExistence type="predicted"/>
<dbReference type="Proteomes" id="UP000693981">
    <property type="component" value="Unassembled WGS sequence"/>
</dbReference>
<dbReference type="AlphaFoldDB" id="A0A8T1WTL6"/>
<dbReference type="OrthoDB" id="123702at2759"/>
<dbReference type="EMBL" id="JAGDFL010000229">
    <property type="protein sequence ID" value="KAG7395040.1"/>
    <property type="molecule type" value="Genomic_DNA"/>
</dbReference>
<keyword evidence="2" id="KW-1185">Reference proteome</keyword>
<comment type="caution">
    <text evidence="1">The sequence shown here is derived from an EMBL/GenBank/DDBJ whole genome shotgun (WGS) entry which is preliminary data.</text>
</comment>
<sequence>MAKEVCVQLVDEEGKDFEGVRATLFVLDGTETVENFLMAVHEKWQDKIAVNYYDLDVFVSQAAFEAREPIHPLEYFNSLAEQVDERSTILVEVSRQEEFTFYMSPEAQVEVLVRHFQWNRPKPLCHGPGRDWPYQGASEIANRLMRPLVEHYEMWQQNETFRLYHALNLVLGGAGTGKSRMLDKMKRLLCLAAERSKREDLAKRLRKAYVFKISFGGDSGSLLQTEDAEFDITHRMVHQLSKDNKSWPEFAAEMKEFPHFLPRIETVIKALAQMENVDPKDMTVILCVDDLQNLAFDHDQDHSLASDLSRVMAPICRFQVTSPAFVICVCSNWYVSNSVRDSKFFSASGHTTPAAVKWP</sequence>
<protein>
    <recommendedName>
        <fullName evidence="3">Crinkler (CRN) family protein</fullName>
    </recommendedName>
</protein>
<reference evidence="1" key="1">
    <citation type="submission" date="2021-02" db="EMBL/GenBank/DDBJ databases">
        <authorList>
            <person name="Palmer J.M."/>
        </authorList>
    </citation>
    <scope>NUCLEOTIDE SEQUENCE</scope>
    <source>
        <strain evidence="1">SCRP23</strain>
    </source>
</reference>
<organism evidence="1 2">
    <name type="scientific">Phytophthora boehmeriae</name>
    <dbReference type="NCBI Taxonomy" id="109152"/>
    <lineage>
        <taxon>Eukaryota</taxon>
        <taxon>Sar</taxon>
        <taxon>Stramenopiles</taxon>
        <taxon>Oomycota</taxon>
        <taxon>Peronosporomycetes</taxon>
        <taxon>Peronosporales</taxon>
        <taxon>Peronosporaceae</taxon>
        <taxon>Phytophthora</taxon>
    </lineage>
</organism>
<evidence type="ECO:0008006" key="3">
    <source>
        <dbReference type="Google" id="ProtNLM"/>
    </source>
</evidence>
<gene>
    <name evidence="1" type="ORF">PHYBOEH_004276</name>
</gene>
<name>A0A8T1WTL6_9STRA</name>
<accession>A0A8T1WTL6</accession>
<evidence type="ECO:0000313" key="2">
    <source>
        <dbReference type="Proteomes" id="UP000693981"/>
    </source>
</evidence>